<dbReference type="InterPro" id="IPR025457">
    <property type="entry name" value="DUF4277"/>
</dbReference>
<dbReference type="EMBL" id="MT631378">
    <property type="protein sequence ID" value="QNO49383.1"/>
    <property type="molecule type" value="Genomic_DNA"/>
</dbReference>
<dbReference type="AlphaFoldDB" id="A0A7G9YMZ9"/>
<reference evidence="2" key="1">
    <citation type="submission" date="2020-06" db="EMBL/GenBank/DDBJ databases">
        <title>Unique genomic features of the anaerobic methanotrophic archaea.</title>
        <authorList>
            <person name="Chadwick G.L."/>
            <person name="Skennerton C.T."/>
            <person name="Laso-Perez R."/>
            <person name="Leu A.O."/>
            <person name="Speth D.R."/>
            <person name="Yu H."/>
            <person name="Morgan-Lang C."/>
            <person name="Hatzenpichler R."/>
            <person name="Goudeau D."/>
            <person name="Malmstrom R."/>
            <person name="Brazelton W.J."/>
            <person name="Woyke T."/>
            <person name="Hallam S.J."/>
            <person name="Tyson G.W."/>
            <person name="Wegener G."/>
            <person name="Boetius A."/>
            <person name="Orphan V."/>
        </authorList>
    </citation>
    <scope>NUCLEOTIDE SEQUENCE</scope>
</reference>
<feature type="domain" description="DUF4277" evidence="1">
    <location>
        <begin position="2"/>
        <end position="44"/>
    </location>
</feature>
<evidence type="ECO:0000259" key="1">
    <source>
        <dbReference type="Pfam" id="PF14104"/>
    </source>
</evidence>
<evidence type="ECO:0000313" key="2">
    <source>
        <dbReference type="EMBL" id="QNO49383.1"/>
    </source>
</evidence>
<gene>
    <name evidence="2" type="ORF">ICHGDBFH_00038</name>
</gene>
<accession>A0A7G9YMZ9</accession>
<name>A0A7G9YMZ9_9EURY</name>
<sequence>MQNKPVNLLFRKDLKTEDFNDDTMGRALDRPFENDPTKIFMQITLRKEKQLRDPLMRWVFQIFEGMHLLVESGGGASDIVSILNIRDVRKVG</sequence>
<organism evidence="2">
    <name type="scientific">Candidatus Methanogaster sp. ANME-2c ERB4</name>
    <dbReference type="NCBI Taxonomy" id="2759911"/>
    <lineage>
        <taxon>Archaea</taxon>
        <taxon>Methanobacteriati</taxon>
        <taxon>Methanobacteriota</taxon>
        <taxon>Stenosarchaea group</taxon>
        <taxon>Methanomicrobia</taxon>
        <taxon>Methanosarcinales</taxon>
        <taxon>ANME-2 cluster</taxon>
        <taxon>Candidatus Methanogasteraceae</taxon>
        <taxon>Candidatus Methanogaster</taxon>
    </lineage>
</organism>
<protein>
    <recommendedName>
        <fullName evidence="1">DUF4277 domain-containing protein</fullName>
    </recommendedName>
</protein>
<dbReference type="Pfam" id="PF14104">
    <property type="entry name" value="DUF4277"/>
    <property type="match status" value="1"/>
</dbReference>
<proteinExistence type="predicted"/>